<dbReference type="EMBL" id="OW240917">
    <property type="protein sequence ID" value="CAH2300443.1"/>
    <property type="molecule type" value="Genomic_DNA"/>
</dbReference>
<dbReference type="Gene3D" id="3.30.250.20">
    <property type="entry name" value="L1 transposable element, C-terminal domain"/>
    <property type="match status" value="1"/>
</dbReference>
<name>A0AAD1WAP1_PELCU</name>
<sequence>DQLFPNEEAGLTRLLINAALQVFVDLSPVIIQQHRMLSPITSVFQHRDIHYRWYFPIKLLVLQEGSLKTIKMLDKEKAALAKLIIDISMPMLGPWRTTRGLIPEWQR</sequence>
<keyword evidence="2" id="KW-1185">Reference proteome</keyword>
<evidence type="ECO:0000313" key="1">
    <source>
        <dbReference type="EMBL" id="CAH2300443.1"/>
    </source>
</evidence>
<proteinExistence type="predicted"/>
<dbReference type="AlphaFoldDB" id="A0AAD1WAP1"/>
<reference evidence="1" key="1">
    <citation type="submission" date="2022-03" db="EMBL/GenBank/DDBJ databases">
        <authorList>
            <person name="Alioto T."/>
            <person name="Alioto T."/>
            <person name="Gomez Garrido J."/>
        </authorList>
    </citation>
    <scope>NUCLEOTIDE SEQUENCE</scope>
</reference>
<dbReference type="Proteomes" id="UP001295444">
    <property type="component" value="Chromosome 06"/>
</dbReference>
<dbReference type="InterPro" id="IPR042566">
    <property type="entry name" value="L1_C"/>
</dbReference>
<protein>
    <submittedName>
        <fullName evidence="1">Uncharacterized protein</fullName>
    </submittedName>
</protein>
<gene>
    <name evidence="1" type="ORF">PECUL_23A062089</name>
</gene>
<feature type="non-terminal residue" evidence="1">
    <location>
        <position position="107"/>
    </location>
</feature>
<evidence type="ECO:0000313" key="2">
    <source>
        <dbReference type="Proteomes" id="UP001295444"/>
    </source>
</evidence>
<accession>A0AAD1WAP1</accession>
<organism evidence="1 2">
    <name type="scientific">Pelobates cultripes</name>
    <name type="common">Western spadefoot toad</name>
    <dbReference type="NCBI Taxonomy" id="61616"/>
    <lineage>
        <taxon>Eukaryota</taxon>
        <taxon>Metazoa</taxon>
        <taxon>Chordata</taxon>
        <taxon>Craniata</taxon>
        <taxon>Vertebrata</taxon>
        <taxon>Euteleostomi</taxon>
        <taxon>Amphibia</taxon>
        <taxon>Batrachia</taxon>
        <taxon>Anura</taxon>
        <taxon>Pelobatoidea</taxon>
        <taxon>Pelobatidae</taxon>
        <taxon>Pelobates</taxon>
    </lineage>
</organism>
<feature type="non-terminal residue" evidence="1">
    <location>
        <position position="1"/>
    </location>
</feature>